<dbReference type="SUPFAM" id="SSF51735">
    <property type="entry name" value="NAD(P)-binding Rossmann-fold domains"/>
    <property type="match status" value="1"/>
</dbReference>
<dbReference type="Gene3D" id="3.40.50.720">
    <property type="entry name" value="NAD(P)-binding Rossmann-like Domain"/>
    <property type="match status" value="1"/>
</dbReference>
<comment type="caution">
    <text evidence="1">The sequence shown here is derived from an EMBL/GenBank/DDBJ whole genome shotgun (WGS) entry which is preliminary data.</text>
</comment>
<dbReference type="Proteomes" id="UP000799772">
    <property type="component" value="Unassembled WGS sequence"/>
</dbReference>
<dbReference type="OrthoDB" id="3535423at2759"/>
<organism evidence="1 2">
    <name type="scientific">Rhizodiscina lignyota</name>
    <dbReference type="NCBI Taxonomy" id="1504668"/>
    <lineage>
        <taxon>Eukaryota</taxon>
        <taxon>Fungi</taxon>
        <taxon>Dikarya</taxon>
        <taxon>Ascomycota</taxon>
        <taxon>Pezizomycotina</taxon>
        <taxon>Dothideomycetes</taxon>
        <taxon>Pleosporomycetidae</taxon>
        <taxon>Aulographales</taxon>
        <taxon>Rhizodiscinaceae</taxon>
        <taxon>Rhizodiscina</taxon>
    </lineage>
</organism>
<sequence>MRLIIAGATGLCGSEVLRQSLKNPKITSIVALARRPVSVPENSGNEIDASKLKSVVLEDFGSYPEDVKKQLTDADACIWTVAITPTKSRDTEWDEVVRVNHDYASEPYSTLAKLPGETENQVLAFAEEHKIEACVAKPGIITAPWRAENPAMAKFPKIDVSEVAAAMIDQVLNGFEKEPLWNEDLLRIGQRVLKGSSEV</sequence>
<dbReference type="PANTHER" id="PTHR14097">
    <property type="entry name" value="OXIDOREDUCTASE HTATIP2"/>
    <property type="match status" value="1"/>
</dbReference>
<dbReference type="InterPro" id="IPR036291">
    <property type="entry name" value="NAD(P)-bd_dom_sf"/>
</dbReference>
<evidence type="ECO:0008006" key="3">
    <source>
        <dbReference type="Google" id="ProtNLM"/>
    </source>
</evidence>
<dbReference type="PANTHER" id="PTHR14097:SF8">
    <property type="entry name" value="NAD(P)-BINDING DOMAIN-CONTAINING PROTEIN"/>
    <property type="match status" value="1"/>
</dbReference>
<evidence type="ECO:0000313" key="2">
    <source>
        <dbReference type="Proteomes" id="UP000799772"/>
    </source>
</evidence>
<accession>A0A9P4IRX0</accession>
<dbReference type="EMBL" id="ML978121">
    <property type="protein sequence ID" value="KAF2104704.1"/>
    <property type="molecule type" value="Genomic_DNA"/>
</dbReference>
<reference evidence="1" key="1">
    <citation type="journal article" date="2020" name="Stud. Mycol.">
        <title>101 Dothideomycetes genomes: a test case for predicting lifestyles and emergence of pathogens.</title>
        <authorList>
            <person name="Haridas S."/>
            <person name="Albert R."/>
            <person name="Binder M."/>
            <person name="Bloem J."/>
            <person name="Labutti K."/>
            <person name="Salamov A."/>
            <person name="Andreopoulos B."/>
            <person name="Baker S."/>
            <person name="Barry K."/>
            <person name="Bills G."/>
            <person name="Bluhm B."/>
            <person name="Cannon C."/>
            <person name="Castanera R."/>
            <person name="Culley D."/>
            <person name="Daum C."/>
            <person name="Ezra D."/>
            <person name="Gonzalez J."/>
            <person name="Henrissat B."/>
            <person name="Kuo A."/>
            <person name="Liang C."/>
            <person name="Lipzen A."/>
            <person name="Lutzoni F."/>
            <person name="Magnuson J."/>
            <person name="Mondo S."/>
            <person name="Nolan M."/>
            <person name="Ohm R."/>
            <person name="Pangilinan J."/>
            <person name="Park H.-J."/>
            <person name="Ramirez L."/>
            <person name="Alfaro M."/>
            <person name="Sun H."/>
            <person name="Tritt A."/>
            <person name="Yoshinaga Y."/>
            <person name="Zwiers L.-H."/>
            <person name="Turgeon B."/>
            <person name="Goodwin S."/>
            <person name="Spatafora J."/>
            <person name="Crous P."/>
            <person name="Grigoriev I."/>
        </authorList>
    </citation>
    <scope>NUCLEOTIDE SEQUENCE</scope>
    <source>
        <strain evidence="1">CBS 133067</strain>
    </source>
</reference>
<proteinExistence type="predicted"/>
<evidence type="ECO:0000313" key="1">
    <source>
        <dbReference type="EMBL" id="KAF2104704.1"/>
    </source>
</evidence>
<protein>
    <recommendedName>
        <fullName evidence="3">NAD(P)-binding domain-containing protein</fullName>
    </recommendedName>
</protein>
<keyword evidence="2" id="KW-1185">Reference proteome</keyword>
<dbReference type="AlphaFoldDB" id="A0A9P4IRX0"/>
<name>A0A9P4IRX0_9PEZI</name>
<gene>
    <name evidence="1" type="ORF">NA57DRAFT_70912</name>
</gene>